<accession>A0A9D2DS25</accession>
<evidence type="ECO:0000259" key="2">
    <source>
        <dbReference type="Pfam" id="PF23750"/>
    </source>
</evidence>
<reference evidence="3" key="2">
    <citation type="submission" date="2021-04" db="EMBL/GenBank/DDBJ databases">
        <authorList>
            <person name="Gilroy R."/>
        </authorList>
    </citation>
    <scope>NUCLEOTIDE SEQUENCE</scope>
    <source>
        <strain evidence="3">14324</strain>
    </source>
</reference>
<evidence type="ECO:0000313" key="4">
    <source>
        <dbReference type="Proteomes" id="UP000824041"/>
    </source>
</evidence>
<evidence type="ECO:0000256" key="1">
    <source>
        <dbReference type="SAM" id="MobiDB-lite"/>
    </source>
</evidence>
<evidence type="ECO:0000313" key="3">
    <source>
        <dbReference type="EMBL" id="HIZ21919.1"/>
    </source>
</evidence>
<feature type="region of interest" description="Disordered" evidence="1">
    <location>
        <begin position="205"/>
        <end position="364"/>
    </location>
</feature>
<feature type="domain" description="Anti-sigma factor RsgI-like middle" evidence="2">
    <location>
        <begin position="31"/>
        <end position="167"/>
    </location>
</feature>
<dbReference type="InterPro" id="IPR055431">
    <property type="entry name" value="RsgI_M"/>
</dbReference>
<dbReference type="Proteomes" id="UP000824041">
    <property type="component" value="Unassembled WGS sequence"/>
</dbReference>
<gene>
    <name evidence="3" type="ORF">IAA21_03850</name>
</gene>
<dbReference type="Pfam" id="PF23750">
    <property type="entry name" value="RsgI_M"/>
    <property type="match status" value="1"/>
</dbReference>
<sequence>MRAARTAALAAACCVLILGLGVYQMILKVDSVVEIDVNPSLELEINKSDRVVRMNALNADGVKILDNLEDDLKHAKLDEAVHVLVDTMVSDGYLDQESSSVLVSVSQGNEERSTELQLMVADNVKETLKEEQIKGVVYHQSYEASDSISEMARKYEISPGKACFIQKLILKRPDFTVEELAKLSISEITRLLEEESVDMSEYVAQRPASEKLGEEASDTEGEIWLAVNKTETKESRRTEENIRPNQTTKGQMIKGQEDSLESPAPDPGQSLDGGITNVVTDSDQPVQDGSVTGGTDQDKTDIPASEEDPGKNPELPEGEDPGENLGGNNGGASADQPEVEEPGGAAGLGSGDKEEPDGSLSQWEDVTDVPEPVHSELVKLMASVDHLVAEISSMEPLDSAEACQEAYNTSKALLVKGRNQYECVHSLVKQQYANGILTEASYRKTRNVLIAADNKLDALSDYLEIYGKMLLS</sequence>
<comment type="caution">
    <text evidence="3">The sequence shown here is derived from an EMBL/GenBank/DDBJ whole genome shotgun (WGS) entry which is preliminary data.</text>
</comment>
<dbReference type="AlphaFoldDB" id="A0A9D2DS25"/>
<name>A0A9D2DS25_9FIRM</name>
<dbReference type="EMBL" id="DXBU01000051">
    <property type="protein sequence ID" value="HIZ21919.1"/>
    <property type="molecule type" value="Genomic_DNA"/>
</dbReference>
<organism evidence="3 4">
    <name type="scientific">Candidatus Blautia faecigallinarum</name>
    <dbReference type="NCBI Taxonomy" id="2838488"/>
    <lineage>
        <taxon>Bacteria</taxon>
        <taxon>Bacillati</taxon>
        <taxon>Bacillota</taxon>
        <taxon>Clostridia</taxon>
        <taxon>Lachnospirales</taxon>
        <taxon>Lachnospiraceae</taxon>
        <taxon>Blautia</taxon>
    </lineage>
</organism>
<feature type="compositionally biased region" description="Basic and acidic residues" evidence="1">
    <location>
        <begin position="230"/>
        <end position="242"/>
    </location>
</feature>
<reference evidence="3" key="1">
    <citation type="journal article" date="2021" name="PeerJ">
        <title>Extensive microbial diversity within the chicken gut microbiome revealed by metagenomics and culture.</title>
        <authorList>
            <person name="Gilroy R."/>
            <person name="Ravi A."/>
            <person name="Getino M."/>
            <person name="Pursley I."/>
            <person name="Horton D.L."/>
            <person name="Alikhan N.F."/>
            <person name="Baker D."/>
            <person name="Gharbi K."/>
            <person name="Hall N."/>
            <person name="Watson M."/>
            <person name="Adriaenssens E.M."/>
            <person name="Foster-Nyarko E."/>
            <person name="Jarju S."/>
            <person name="Secka A."/>
            <person name="Antonio M."/>
            <person name="Oren A."/>
            <person name="Chaudhuri R.R."/>
            <person name="La Ragione R."/>
            <person name="Hildebrand F."/>
            <person name="Pallen M.J."/>
        </authorList>
    </citation>
    <scope>NUCLEOTIDE SEQUENCE</scope>
    <source>
        <strain evidence="3">14324</strain>
    </source>
</reference>
<protein>
    <recommendedName>
        <fullName evidence="2">Anti-sigma factor RsgI-like middle domain-containing protein</fullName>
    </recommendedName>
</protein>
<feature type="compositionally biased region" description="Polar residues" evidence="1">
    <location>
        <begin position="277"/>
        <end position="295"/>
    </location>
</feature>
<proteinExistence type="predicted"/>